<evidence type="ECO:0000313" key="2">
    <source>
        <dbReference type="EMBL" id="KRN94900.1"/>
    </source>
</evidence>
<dbReference type="PANTHER" id="PTHR34071:SF2">
    <property type="entry name" value="FLAVIN-NUCLEOTIDE-BINDING PROTEIN"/>
    <property type="match status" value="1"/>
</dbReference>
<gene>
    <name evidence="1" type="primary">yudD</name>
    <name evidence="2" type="ORF">IV55_GL000444</name>
    <name evidence="1" type="ORF">LSI01_07880</name>
</gene>
<dbReference type="Gene3D" id="2.30.110.10">
    <property type="entry name" value="Electron Transport, Fmn-binding Protein, Chain A"/>
    <property type="match status" value="1"/>
</dbReference>
<evidence type="ECO:0000313" key="3">
    <source>
        <dbReference type="Proteomes" id="UP000051139"/>
    </source>
</evidence>
<dbReference type="SUPFAM" id="SSF50475">
    <property type="entry name" value="FMN-binding split barrel"/>
    <property type="match status" value="1"/>
</dbReference>
<dbReference type="OrthoDB" id="9794935at2"/>
<proteinExistence type="predicted"/>
<dbReference type="Proteomes" id="UP000051139">
    <property type="component" value="Unassembled WGS sequence"/>
</dbReference>
<evidence type="ECO:0000313" key="1">
    <source>
        <dbReference type="EMBL" id="GEK28477.1"/>
    </source>
</evidence>
<dbReference type="RefSeq" id="WP_057811174.1">
    <property type="nucleotide sequence ID" value="NZ_BJUD01000010.1"/>
</dbReference>
<organism evidence="2 3">
    <name type="scientific">Furfurilactobacillus siliginis</name>
    <dbReference type="NCBI Taxonomy" id="348151"/>
    <lineage>
        <taxon>Bacteria</taxon>
        <taxon>Bacillati</taxon>
        <taxon>Bacillota</taxon>
        <taxon>Bacilli</taxon>
        <taxon>Lactobacillales</taxon>
        <taxon>Lactobacillaceae</taxon>
        <taxon>Furfurilactobacillus</taxon>
    </lineage>
</organism>
<dbReference type="STRING" id="348151.IV55_GL000444"/>
<reference evidence="2 3" key="1">
    <citation type="journal article" date="2015" name="Genome Announc.">
        <title>Expanding the biotechnology potential of lactobacilli through comparative genomics of 213 strains and associated genera.</title>
        <authorList>
            <person name="Sun Z."/>
            <person name="Harris H.M."/>
            <person name="McCann A."/>
            <person name="Guo C."/>
            <person name="Argimon S."/>
            <person name="Zhang W."/>
            <person name="Yang X."/>
            <person name="Jeffery I.B."/>
            <person name="Cooney J.C."/>
            <person name="Kagawa T.F."/>
            <person name="Liu W."/>
            <person name="Song Y."/>
            <person name="Salvetti E."/>
            <person name="Wrobel A."/>
            <person name="Rasinkangas P."/>
            <person name="Parkhill J."/>
            <person name="Rea M.C."/>
            <person name="O'Sullivan O."/>
            <person name="Ritari J."/>
            <person name="Douillard F.P."/>
            <person name="Paul Ross R."/>
            <person name="Yang R."/>
            <person name="Briner A.E."/>
            <person name="Felis G.E."/>
            <person name="de Vos W.M."/>
            <person name="Barrangou R."/>
            <person name="Klaenhammer T.R."/>
            <person name="Caufield P.W."/>
            <person name="Cui Y."/>
            <person name="Zhang H."/>
            <person name="O'Toole P.W."/>
        </authorList>
    </citation>
    <scope>NUCLEOTIDE SEQUENCE [LARGE SCALE GENOMIC DNA]</scope>
    <source>
        <strain evidence="2 3">DSM 22696</strain>
    </source>
</reference>
<dbReference type="Proteomes" id="UP000321429">
    <property type="component" value="Unassembled WGS sequence"/>
</dbReference>
<dbReference type="InterPro" id="IPR024747">
    <property type="entry name" value="Pyridox_Oxase-rel"/>
</dbReference>
<dbReference type="InterPro" id="IPR012349">
    <property type="entry name" value="Split_barrel_FMN-bd"/>
</dbReference>
<name>A0A0R2L8S0_9LACO</name>
<dbReference type="Pfam" id="PF12900">
    <property type="entry name" value="Pyridox_ox_2"/>
    <property type="match status" value="1"/>
</dbReference>
<dbReference type="PANTHER" id="PTHR34071">
    <property type="entry name" value="5-NITROIMIDAZOLE ANTIBIOTICS RESISTANCE PROTEIN, NIMA-FAMILY-RELATED PROTEIN-RELATED"/>
    <property type="match status" value="1"/>
</dbReference>
<dbReference type="PATRIC" id="fig|348151.3.peg.452"/>
<keyword evidence="3" id="KW-1185">Reference proteome</keyword>
<dbReference type="AlphaFoldDB" id="A0A0R2L8S0"/>
<comment type="caution">
    <text evidence="2">The sequence shown here is derived from an EMBL/GenBank/DDBJ whole genome shotgun (WGS) entry which is preliminary data.</text>
</comment>
<dbReference type="EMBL" id="BJUD01000010">
    <property type="protein sequence ID" value="GEK28477.1"/>
    <property type="molecule type" value="Genomic_DNA"/>
</dbReference>
<dbReference type="EMBL" id="JQCB01000012">
    <property type="protein sequence ID" value="KRN94900.1"/>
    <property type="molecule type" value="Genomic_DNA"/>
</dbReference>
<protein>
    <submittedName>
        <fullName evidence="2">5-nitroimidazole antibiotic resistance</fullName>
    </submittedName>
    <submittedName>
        <fullName evidence="1">Pyridoxamine 5'-phosphate oxidase</fullName>
    </submittedName>
</protein>
<reference evidence="1 4" key="2">
    <citation type="submission" date="2019-07" db="EMBL/GenBank/DDBJ databases">
        <title>Whole genome shotgun sequence of Lactobacillus siliginis NBRC 101315.</title>
        <authorList>
            <person name="Hosoyama A."/>
            <person name="Uohara A."/>
            <person name="Ohji S."/>
            <person name="Ichikawa N."/>
        </authorList>
    </citation>
    <scope>NUCLEOTIDE SEQUENCE [LARGE SCALE GENOMIC DNA]</scope>
    <source>
        <strain evidence="1 4">NBRC 101315</strain>
    </source>
</reference>
<sequence length="166" mass="18541">MRRKDREVTSLSEIDDILQNAHVIHLGIHAGDYPYVVPTNYGYELDSAGHLTLYIHGAPAGRKVDLLAEDGRVGFEIDDGGSLMKSETSDASENSWWYHSVIGTGTAVQITDPAEKVIGLERLLIHETNHVWDAPDDHDLAYVNLYRIEVKDYSAKAHARMSPKKD</sequence>
<evidence type="ECO:0000313" key="4">
    <source>
        <dbReference type="Proteomes" id="UP000321429"/>
    </source>
</evidence>
<accession>A0A0R2L8S0</accession>